<accession>A0ABS3UQL7</accession>
<comment type="caution">
    <text evidence="3">The sequence shown here is derived from an EMBL/GenBank/DDBJ whole genome shotgun (WGS) entry which is preliminary data.</text>
</comment>
<evidence type="ECO:0000313" key="4">
    <source>
        <dbReference type="Proteomes" id="UP000679690"/>
    </source>
</evidence>
<reference evidence="3 4" key="1">
    <citation type="submission" date="2021-03" db="EMBL/GenBank/DDBJ databases">
        <title>Actinoplanes flavus sp. nov., a novel actinomycete isolated from Coconut Palm rhizosphere soil.</title>
        <authorList>
            <person name="Luo X."/>
        </authorList>
    </citation>
    <scope>NUCLEOTIDE SEQUENCE [LARGE SCALE GENOMIC DNA]</scope>
    <source>
        <strain evidence="3 4">NEAU-H7</strain>
    </source>
</reference>
<feature type="domain" description="Tetratrico peptide repeat group 5" evidence="2">
    <location>
        <begin position="42"/>
        <end position="92"/>
    </location>
</feature>
<dbReference type="Pfam" id="PF12688">
    <property type="entry name" value="TPR_5"/>
    <property type="match status" value="1"/>
</dbReference>
<feature type="region of interest" description="Disordered" evidence="1">
    <location>
        <begin position="1"/>
        <end position="47"/>
    </location>
</feature>
<name>A0ABS3UQL7_9ACTN</name>
<protein>
    <submittedName>
        <fullName evidence="3">Tetratricopeptide repeat protein</fullName>
    </submittedName>
</protein>
<evidence type="ECO:0000256" key="1">
    <source>
        <dbReference type="SAM" id="MobiDB-lite"/>
    </source>
</evidence>
<evidence type="ECO:0000313" key="3">
    <source>
        <dbReference type="EMBL" id="MBO3741064.1"/>
    </source>
</evidence>
<gene>
    <name evidence="3" type="ORF">J5X75_26480</name>
</gene>
<dbReference type="Proteomes" id="UP000679690">
    <property type="component" value="Unassembled WGS sequence"/>
</dbReference>
<dbReference type="InterPro" id="IPR041656">
    <property type="entry name" value="TPR_5"/>
</dbReference>
<dbReference type="EMBL" id="JAGFNS010000018">
    <property type="protein sequence ID" value="MBO3741064.1"/>
    <property type="molecule type" value="Genomic_DNA"/>
</dbReference>
<proteinExistence type="predicted"/>
<evidence type="ECO:0000259" key="2">
    <source>
        <dbReference type="Pfam" id="PF12688"/>
    </source>
</evidence>
<organism evidence="3 4">
    <name type="scientific">Actinoplanes flavus</name>
    <dbReference type="NCBI Taxonomy" id="2820290"/>
    <lineage>
        <taxon>Bacteria</taxon>
        <taxon>Bacillati</taxon>
        <taxon>Actinomycetota</taxon>
        <taxon>Actinomycetes</taxon>
        <taxon>Micromonosporales</taxon>
        <taxon>Micromonosporaceae</taxon>
        <taxon>Actinoplanes</taxon>
    </lineage>
</organism>
<keyword evidence="4" id="KW-1185">Reference proteome</keyword>
<sequence length="98" mass="10876">MEDRLVRQACRPAPPSRGTDQVQLPRTGRPPQGQGRHRRQSGTAISHTLPVYLPPALTDVDREREAVSIGVGAPARHLPLYRRSMENGARLLVEPPQK</sequence>
<feature type="compositionally biased region" description="Low complexity" evidence="1">
    <location>
        <begin position="25"/>
        <end position="34"/>
    </location>
</feature>